<dbReference type="Proteomes" id="UP000271098">
    <property type="component" value="Unassembled WGS sequence"/>
</dbReference>
<evidence type="ECO:0000256" key="1">
    <source>
        <dbReference type="SAM" id="SignalP"/>
    </source>
</evidence>
<evidence type="ECO:0000313" key="5">
    <source>
        <dbReference type="WBParaSite" id="GPUH_0001111701-mRNA-1"/>
    </source>
</evidence>
<dbReference type="Pfam" id="PF08447">
    <property type="entry name" value="PAS_3"/>
    <property type="match status" value="1"/>
</dbReference>
<feature type="chain" id="PRO_5043138818" evidence="1">
    <location>
        <begin position="23"/>
        <end position="319"/>
    </location>
</feature>
<dbReference type="InterPro" id="IPR035965">
    <property type="entry name" value="PAS-like_dom_sf"/>
</dbReference>
<evidence type="ECO:0000313" key="4">
    <source>
        <dbReference type="Proteomes" id="UP000271098"/>
    </source>
</evidence>
<dbReference type="InterPro" id="IPR013655">
    <property type="entry name" value="PAS_fold_3"/>
</dbReference>
<feature type="domain" description="PAS" evidence="2">
    <location>
        <begin position="29"/>
        <end position="53"/>
    </location>
</feature>
<dbReference type="InterPro" id="IPR000014">
    <property type="entry name" value="PAS"/>
</dbReference>
<dbReference type="PROSITE" id="PS50112">
    <property type="entry name" value="PAS"/>
    <property type="match status" value="1"/>
</dbReference>
<proteinExistence type="predicted"/>
<dbReference type="CDD" id="cd00130">
    <property type="entry name" value="PAS"/>
    <property type="match status" value="1"/>
</dbReference>
<gene>
    <name evidence="3" type="ORF">GPUH_LOCUS11104</name>
</gene>
<protein>
    <submittedName>
        <fullName evidence="5">PAS domain-containing protein</fullName>
    </submittedName>
</protein>
<dbReference type="SUPFAM" id="SSF55785">
    <property type="entry name" value="PYP-like sensor domain (PAS domain)"/>
    <property type="match status" value="1"/>
</dbReference>
<dbReference type="Gene3D" id="3.30.450.20">
    <property type="entry name" value="PAS domain"/>
    <property type="match status" value="1"/>
</dbReference>
<dbReference type="WBParaSite" id="GPUH_0001111701-mRNA-1">
    <property type="protein sequence ID" value="GPUH_0001111701-mRNA-1"/>
    <property type="gene ID" value="GPUH_0001111701"/>
</dbReference>
<keyword evidence="4" id="KW-1185">Reference proteome</keyword>
<reference evidence="3 4" key="2">
    <citation type="submission" date="2018-11" db="EMBL/GenBank/DDBJ databases">
        <authorList>
            <consortium name="Pathogen Informatics"/>
        </authorList>
    </citation>
    <scope>NUCLEOTIDE SEQUENCE [LARGE SCALE GENOMIC DNA]</scope>
</reference>
<dbReference type="AlphaFoldDB" id="A0A183DQW3"/>
<reference evidence="5" key="1">
    <citation type="submission" date="2016-06" db="UniProtKB">
        <authorList>
            <consortium name="WormBaseParasite"/>
        </authorList>
    </citation>
    <scope>IDENTIFICATION</scope>
</reference>
<dbReference type="EMBL" id="UYRT01078345">
    <property type="protein sequence ID" value="VDN18341.1"/>
    <property type="molecule type" value="Genomic_DNA"/>
</dbReference>
<name>A0A183DQW3_9BILA</name>
<evidence type="ECO:0000259" key="2">
    <source>
        <dbReference type="PROSITE" id="PS50112"/>
    </source>
</evidence>
<dbReference type="OrthoDB" id="9978016at2759"/>
<evidence type="ECO:0000313" key="3">
    <source>
        <dbReference type="EMBL" id="VDN18341.1"/>
    </source>
</evidence>
<feature type="signal peptide" evidence="1">
    <location>
        <begin position="1"/>
        <end position="22"/>
    </location>
</feature>
<keyword evidence="1" id="KW-0732">Signal</keyword>
<sequence>MVRFVVRIFLLMVFLVQLSLEAYRDACRASHYLGYSNEETEGKSWYSYVHPDDLPDIAYKHRVCMYQVLSLFHARAFILESHTVYKSGCCGNSVSHFETEALSLQGNAWIYGIRDEFVAPRIDACSKGCKSGRLELATAHLPPVLVSLLAAIKKEPDITEAGDLRCPDRHFKDFNNNSRGPMESTKKYAELNFGNDDEDSELEALPELCLEQNIKGPLPDLRDDLDDFFDEVDHPKTSLLKSPSTKLHENMKCAENTDCSNDLSVPPLPLDSVLRPREKIPTIAKLLHGHFDVRENYRSIQKRSRFEQLGSSSDTEPST</sequence>
<organism evidence="5">
    <name type="scientific">Gongylonema pulchrum</name>
    <dbReference type="NCBI Taxonomy" id="637853"/>
    <lineage>
        <taxon>Eukaryota</taxon>
        <taxon>Metazoa</taxon>
        <taxon>Ecdysozoa</taxon>
        <taxon>Nematoda</taxon>
        <taxon>Chromadorea</taxon>
        <taxon>Rhabditida</taxon>
        <taxon>Spirurina</taxon>
        <taxon>Spiruromorpha</taxon>
        <taxon>Spiruroidea</taxon>
        <taxon>Gongylonematidae</taxon>
        <taxon>Gongylonema</taxon>
    </lineage>
</organism>
<accession>A0A183DQW3</accession>